<protein>
    <submittedName>
        <fullName evidence="7">Aspartate-semialdehyde dehydrogenase</fullName>
        <ecNumber evidence="7">1.2.1.11</ecNumber>
    </submittedName>
</protein>
<dbReference type="CDD" id="cd02315">
    <property type="entry name" value="ScASADH_like_N"/>
    <property type="match status" value="1"/>
</dbReference>
<evidence type="ECO:0000256" key="3">
    <source>
        <dbReference type="ARBA" id="ARBA00023002"/>
    </source>
</evidence>
<feature type="active site" description="Proton acceptor" evidence="4">
    <location>
        <position position="240"/>
    </location>
</feature>
<dbReference type="KEGG" id="cma:Cmaq_0008"/>
<dbReference type="HOGENOM" id="CLU_049966_1_0_2"/>
<comment type="similarity">
    <text evidence="1">Belongs to the aspartate-semialdehyde dehydrogenase family.</text>
</comment>
<dbReference type="GO" id="GO:0009088">
    <property type="term" value="P:threonine biosynthetic process"/>
    <property type="evidence" value="ECO:0007669"/>
    <property type="project" value="TreeGrafter"/>
</dbReference>
<dbReference type="InterPro" id="IPR000534">
    <property type="entry name" value="Semialdehyde_DH_NAD-bd"/>
</dbReference>
<dbReference type="InterPro" id="IPR012280">
    <property type="entry name" value="Semialdhyde_DH_dimer_dom"/>
</dbReference>
<keyword evidence="8" id="KW-1185">Reference proteome</keyword>
<feature type="region of interest" description="Disordered" evidence="5">
    <location>
        <begin position="269"/>
        <end position="289"/>
    </location>
</feature>
<evidence type="ECO:0000313" key="8">
    <source>
        <dbReference type="Proteomes" id="UP000001137"/>
    </source>
</evidence>
<dbReference type="GO" id="GO:0046983">
    <property type="term" value="F:protein dimerization activity"/>
    <property type="evidence" value="ECO:0007669"/>
    <property type="project" value="InterPro"/>
</dbReference>
<dbReference type="Gene3D" id="3.40.50.720">
    <property type="entry name" value="NAD(P)-binding Rossmann-like Domain"/>
    <property type="match status" value="1"/>
</dbReference>
<evidence type="ECO:0000256" key="1">
    <source>
        <dbReference type="ARBA" id="ARBA00010584"/>
    </source>
</evidence>
<organism evidence="7 8">
    <name type="scientific">Caldivirga maquilingensis (strain ATCC 700844 / DSM 13496 / JCM 10307 / IC-167)</name>
    <dbReference type="NCBI Taxonomy" id="397948"/>
    <lineage>
        <taxon>Archaea</taxon>
        <taxon>Thermoproteota</taxon>
        <taxon>Thermoprotei</taxon>
        <taxon>Thermoproteales</taxon>
        <taxon>Thermoproteaceae</taxon>
        <taxon>Caldivirga</taxon>
    </lineage>
</organism>
<dbReference type="SUPFAM" id="SSF51735">
    <property type="entry name" value="NAD(P)-binding Rossmann-fold domains"/>
    <property type="match status" value="1"/>
</dbReference>
<evidence type="ECO:0000256" key="5">
    <source>
        <dbReference type="SAM" id="MobiDB-lite"/>
    </source>
</evidence>
<keyword evidence="3 7" id="KW-0560">Oxidoreductase</keyword>
<evidence type="ECO:0000256" key="4">
    <source>
        <dbReference type="PIRSR" id="PIRSR000148-1"/>
    </source>
</evidence>
<dbReference type="PANTHER" id="PTHR46718:SF1">
    <property type="entry name" value="ASPARTATE-SEMIALDEHYDE DEHYDROGENASE"/>
    <property type="match status" value="1"/>
</dbReference>
<dbReference type="STRING" id="397948.Cmaq_0008"/>
<evidence type="ECO:0000313" key="7">
    <source>
        <dbReference type="EMBL" id="ABW00862.1"/>
    </source>
</evidence>
<dbReference type="InterPro" id="IPR005676">
    <property type="entry name" value="Asp_semi-ald_DH_pep-lack"/>
</dbReference>
<reference evidence="7 8" key="1">
    <citation type="submission" date="2007-10" db="EMBL/GenBank/DDBJ databases">
        <title>Complete sequence of Caldivirga maquilingensis IC-167.</title>
        <authorList>
            <consortium name="US DOE Joint Genome Institute"/>
            <person name="Copeland A."/>
            <person name="Lucas S."/>
            <person name="Lapidus A."/>
            <person name="Barry K."/>
            <person name="Glavina del Rio T."/>
            <person name="Dalin E."/>
            <person name="Tice H."/>
            <person name="Pitluck S."/>
            <person name="Saunders E."/>
            <person name="Brettin T."/>
            <person name="Bruce D."/>
            <person name="Detter J.C."/>
            <person name="Han C."/>
            <person name="Schmutz J."/>
            <person name="Larimer F."/>
            <person name="Land M."/>
            <person name="Hauser L."/>
            <person name="Kyrpides N."/>
            <person name="Ivanova N."/>
            <person name="Biddle J.F."/>
            <person name="Zhang Z."/>
            <person name="Fitz-Gibbon S.T."/>
            <person name="Lowe T.M."/>
            <person name="Saltikov C."/>
            <person name="House C.H."/>
            <person name="Richardson P."/>
        </authorList>
    </citation>
    <scope>NUCLEOTIDE SEQUENCE [LARGE SCALE GENOMIC DNA]</scope>
    <source>
        <strain evidence="8">ATCC 700844 / DSM 13496 / JCM 10307 / IC-167</strain>
    </source>
</reference>
<dbReference type="NCBIfam" id="TIGR00978">
    <property type="entry name" value="asd_EA"/>
    <property type="match status" value="1"/>
</dbReference>
<feature type="active site" description="Acyl-thioester intermediate" evidence="4">
    <location>
        <position position="149"/>
    </location>
</feature>
<dbReference type="InterPro" id="IPR036291">
    <property type="entry name" value="NAD(P)-bd_dom_sf"/>
</dbReference>
<dbReference type="Pfam" id="PF01118">
    <property type="entry name" value="Semialdhyde_dh"/>
    <property type="match status" value="1"/>
</dbReference>
<dbReference type="EC" id="1.2.1.11" evidence="7"/>
<dbReference type="SMART" id="SM00859">
    <property type="entry name" value="Semialdhyde_dh"/>
    <property type="match status" value="1"/>
</dbReference>
<dbReference type="EMBL" id="CP000852">
    <property type="protein sequence ID" value="ABW00862.1"/>
    <property type="molecule type" value="Genomic_DNA"/>
</dbReference>
<evidence type="ECO:0000256" key="2">
    <source>
        <dbReference type="ARBA" id="ARBA00022857"/>
    </source>
</evidence>
<keyword evidence="2" id="KW-0521">NADP</keyword>
<dbReference type="Pfam" id="PF02774">
    <property type="entry name" value="Semialdhyde_dhC"/>
    <property type="match status" value="1"/>
</dbReference>
<name>A8M9I1_CALMQ</name>
<proteinExistence type="inferred from homology"/>
<evidence type="ECO:0000259" key="6">
    <source>
        <dbReference type="SMART" id="SM00859"/>
    </source>
</evidence>
<dbReference type="Gene3D" id="3.30.360.10">
    <property type="entry name" value="Dihydrodipicolinate Reductase, domain 2"/>
    <property type="match status" value="1"/>
</dbReference>
<dbReference type="PANTHER" id="PTHR46718">
    <property type="entry name" value="ASPARTATE-SEMIALDEHYDE DEHYDROGENASE"/>
    <property type="match status" value="1"/>
</dbReference>
<feature type="domain" description="Semialdehyde dehydrogenase NAD-binding" evidence="6">
    <location>
        <begin position="9"/>
        <end position="135"/>
    </location>
</feature>
<dbReference type="GO" id="GO:0004073">
    <property type="term" value="F:aspartate-semialdehyde dehydrogenase activity"/>
    <property type="evidence" value="ECO:0007669"/>
    <property type="project" value="UniProtKB-EC"/>
</dbReference>
<dbReference type="eggNOG" id="arCOG00494">
    <property type="taxonomic scope" value="Archaea"/>
</dbReference>
<sequence length="343" mass="37410">MGGVMDKVRVSILGATGLVGQWMVKLLENHPYIEVTALSASPGKVGQRYGDVVKWFIEGDVPEYARGIKLTSTDPVDQRNVDVVLSALPNDVAEPVEAKLLEAGLNVISNASPRRMDPNVPLINPEVNWQHLEVLRESKGSWLVKNPNCTSAIITLAIKPLAEHIKELYVTTLQAVSGAGYMGLSYLAIEGNVIPFIKGEEDKIAAESNKMLGIMGKGKYEPWGRPVRVTSIRVPVKYGHMASIFMVMDKEYSVDDVKRELTGFKSLPQEANLPTAPPRPIIVSDRPDAPQPARDLDHMAVTVGRLMASGNVVRMVALGDNLVRGAAGITILTLETMRAMRLI</sequence>
<dbReference type="CDD" id="cd18130">
    <property type="entry name" value="ASADH_C_arch_fung_like"/>
    <property type="match status" value="1"/>
</dbReference>
<dbReference type="NCBIfam" id="NF006416">
    <property type="entry name" value="PRK08664.1"/>
    <property type="match status" value="1"/>
</dbReference>
<dbReference type="GO" id="GO:0051287">
    <property type="term" value="F:NAD binding"/>
    <property type="evidence" value="ECO:0007669"/>
    <property type="project" value="InterPro"/>
</dbReference>
<dbReference type="InterPro" id="IPR051823">
    <property type="entry name" value="ASADH-related"/>
</dbReference>
<dbReference type="GO" id="GO:0050661">
    <property type="term" value="F:NADP binding"/>
    <property type="evidence" value="ECO:0007669"/>
    <property type="project" value="InterPro"/>
</dbReference>
<dbReference type="GO" id="GO:0009086">
    <property type="term" value="P:methionine biosynthetic process"/>
    <property type="evidence" value="ECO:0007669"/>
    <property type="project" value="UniProtKB-ARBA"/>
</dbReference>
<dbReference type="PIRSF" id="PIRSF000148">
    <property type="entry name" value="ASA_dh"/>
    <property type="match status" value="1"/>
</dbReference>
<accession>A8M9I1</accession>
<dbReference type="AlphaFoldDB" id="A8M9I1"/>
<dbReference type="SUPFAM" id="SSF55347">
    <property type="entry name" value="Glyceraldehyde-3-phosphate dehydrogenase-like, C-terminal domain"/>
    <property type="match status" value="1"/>
</dbReference>
<gene>
    <name evidence="7" type="ordered locus">Cmaq_0008</name>
</gene>
<dbReference type="Proteomes" id="UP000001137">
    <property type="component" value="Chromosome"/>
</dbReference>